<keyword evidence="3" id="KW-1185">Reference proteome</keyword>
<keyword evidence="1" id="KW-0812">Transmembrane</keyword>
<feature type="transmembrane region" description="Helical" evidence="1">
    <location>
        <begin position="129"/>
        <end position="148"/>
    </location>
</feature>
<evidence type="ECO:0000256" key="1">
    <source>
        <dbReference type="SAM" id="Phobius"/>
    </source>
</evidence>
<feature type="transmembrane region" description="Helical" evidence="1">
    <location>
        <begin position="154"/>
        <end position="176"/>
    </location>
</feature>
<feature type="transmembrane region" description="Helical" evidence="1">
    <location>
        <begin position="44"/>
        <end position="67"/>
    </location>
</feature>
<name>A0ABR6KHU3_9BACT</name>
<gene>
    <name evidence="2" type="ORF">GGQ57_000972</name>
</gene>
<keyword evidence="1" id="KW-0472">Membrane</keyword>
<dbReference type="EMBL" id="JACHOC010000002">
    <property type="protein sequence ID" value="MBB4621078.1"/>
    <property type="molecule type" value="Genomic_DNA"/>
</dbReference>
<protein>
    <recommendedName>
        <fullName evidence="4">Tandem five-TM protein</fullName>
    </recommendedName>
</protein>
<dbReference type="Proteomes" id="UP000533637">
    <property type="component" value="Unassembled WGS sequence"/>
</dbReference>
<evidence type="ECO:0000313" key="3">
    <source>
        <dbReference type="Proteomes" id="UP000533637"/>
    </source>
</evidence>
<evidence type="ECO:0008006" key="4">
    <source>
        <dbReference type="Google" id="ProtNLM"/>
    </source>
</evidence>
<organism evidence="2 3">
    <name type="scientific">Parabacteroides faecis</name>
    <dbReference type="NCBI Taxonomy" id="1217282"/>
    <lineage>
        <taxon>Bacteria</taxon>
        <taxon>Pseudomonadati</taxon>
        <taxon>Bacteroidota</taxon>
        <taxon>Bacteroidia</taxon>
        <taxon>Bacteroidales</taxon>
        <taxon>Tannerellaceae</taxon>
        <taxon>Parabacteroides</taxon>
    </lineage>
</organism>
<sequence>MELDNIKNSWKQENQQIAANVHLNRTALMKKISAETNRMKRKNLLLLLFRIPFPVVILVILFSHIHIHNMVNFYIGIVLFLAFSCFASWGLIKYYLNLRKLDITDSYLENKKTIRELELYKLNVTKRNYYCSPVGIAGIFLMINAPLFTTTEGAIMLLLIMAIMAASIFINLKYVLPAQFKRLNKEMEEIRKMEEE</sequence>
<accession>A0ABR6KHU3</accession>
<comment type="caution">
    <text evidence="2">The sequence shown here is derived from an EMBL/GenBank/DDBJ whole genome shotgun (WGS) entry which is preliminary data.</text>
</comment>
<evidence type="ECO:0000313" key="2">
    <source>
        <dbReference type="EMBL" id="MBB4621078.1"/>
    </source>
</evidence>
<dbReference type="RefSeq" id="WP_183669256.1">
    <property type="nucleotide sequence ID" value="NZ_BMPB01000003.1"/>
</dbReference>
<feature type="transmembrane region" description="Helical" evidence="1">
    <location>
        <begin position="73"/>
        <end position="92"/>
    </location>
</feature>
<keyword evidence="1" id="KW-1133">Transmembrane helix</keyword>
<reference evidence="2 3" key="1">
    <citation type="submission" date="2020-08" db="EMBL/GenBank/DDBJ databases">
        <title>Genomic Encyclopedia of Type Strains, Phase IV (KMG-IV): sequencing the most valuable type-strain genomes for metagenomic binning, comparative biology and taxonomic classification.</title>
        <authorList>
            <person name="Goeker M."/>
        </authorList>
    </citation>
    <scope>NUCLEOTIDE SEQUENCE [LARGE SCALE GENOMIC DNA]</scope>
    <source>
        <strain evidence="2 3">DSM 102983</strain>
    </source>
</reference>
<proteinExistence type="predicted"/>